<dbReference type="Proteomes" id="UP000324222">
    <property type="component" value="Unassembled WGS sequence"/>
</dbReference>
<protein>
    <submittedName>
        <fullName evidence="2">Uncharacterized protein</fullName>
    </submittedName>
</protein>
<reference evidence="2 3" key="1">
    <citation type="submission" date="2019-05" db="EMBL/GenBank/DDBJ databases">
        <title>Another draft genome of Portunus trituberculatus and its Hox gene families provides insights of decapod evolution.</title>
        <authorList>
            <person name="Jeong J.-H."/>
            <person name="Song I."/>
            <person name="Kim S."/>
            <person name="Choi T."/>
            <person name="Kim D."/>
            <person name="Ryu S."/>
            <person name="Kim W."/>
        </authorList>
    </citation>
    <scope>NUCLEOTIDE SEQUENCE [LARGE SCALE GENOMIC DNA]</scope>
    <source>
        <tissue evidence="2">Muscle</tissue>
    </source>
</reference>
<sequence>MFVVVVVVVVVGIVVSECWVVLVAVMLVVVMVLAVMAVKGRTTTEPARVVRGVWVCVGAWVCRASPPGPAGCTPVPAADNCVESRISCSSRQVTPR</sequence>
<comment type="caution">
    <text evidence="2">The sequence shown here is derived from an EMBL/GenBank/DDBJ whole genome shotgun (WGS) entry which is preliminary data.</text>
</comment>
<dbReference type="AlphaFoldDB" id="A0A5B7EYK8"/>
<gene>
    <name evidence="2" type="ORF">E2C01_031783</name>
</gene>
<keyword evidence="1" id="KW-1133">Transmembrane helix</keyword>
<keyword evidence="1" id="KW-0812">Transmembrane</keyword>
<evidence type="ECO:0000256" key="1">
    <source>
        <dbReference type="SAM" id="Phobius"/>
    </source>
</evidence>
<evidence type="ECO:0000313" key="2">
    <source>
        <dbReference type="EMBL" id="MPC38277.1"/>
    </source>
</evidence>
<keyword evidence="1" id="KW-0472">Membrane</keyword>
<accession>A0A5B7EYK8</accession>
<proteinExistence type="predicted"/>
<evidence type="ECO:0000313" key="3">
    <source>
        <dbReference type="Proteomes" id="UP000324222"/>
    </source>
</evidence>
<organism evidence="2 3">
    <name type="scientific">Portunus trituberculatus</name>
    <name type="common">Swimming crab</name>
    <name type="synonym">Neptunus trituberculatus</name>
    <dbReference type="NCBI Taxonomy" id="210409"/>
    <lineage>
        <taxon>Eukaryota</taxon>
        <taxon>Metazoa</taxon>
        <taxon>Ecdysozoa</taxon>
        <taxon>Arthropoda</taxon>
        <taxon>Crustacea</taxon>
        <taxon>Multicrustacea</taxon>
        <taxon>Malacostraca</taxon>
        <taxon>Eumalacostraca</taxon>
        <taxon>Eucarida</taxon>
        <taxon>Decapoda</taxon>
        <taxon>Pleocyemata</taxon>
        <taxon>Brachyura</taxon>
        <taxon>Eubrachyura</taxon>
        <taxon>Portunoidea</taxon>
        <taxon>Portunidae</taxon>
        <taxon>Portuninae</taxon>
        <taxon>Portunus</taxon>
    </lineage>
</organism>
<feature type="transmembrane region" description="Helical" evidence="1">
    <location>
        <begin position="6"/>
        <end position="38"/>
    </location>
</feature>
<name>A0A5B7EYK8_PORTR</name>
<dbReference type="EMBL" id="VSRR010004028">
    <property type="protein sequence ID" value="MPC38277.1"/>
    <property type="molecule type" value="Genomic_DNA"/>
</dbReference>
<keyword evidence="3" id="KW-1185">Reference proteome</keyword>